<evidence type="ECO:0000256" key="1">
    <source>
        <dbReference type="ARBA" id="ARBA00009865"/>
    </source>
</evidence>
<protein>
    <submittedName>
        <fullName evidence="7">Beta-xylosidase</fullName>
    </submittedName>
</protein>
<evidence type="ECO:0000313" key="8">
    <source>
        <dbReference type="Proteomes" id="UP000251889"/>
    </source>
</evidence>
<dbReference type="InterPro" id="IPR000772">
    <property type="entry name" value="Ricin_B_lectin"/>
</dbReference>
<dbReference type="OrthoDB" id="273314at2"/>
<name>A0A364XV96_9BACT</name>
<dbReference type="RefSeq" id="WP_112749654.1">
    <property type="nucleotide sequence ID" value="NZ_QMFY01000020.1"/>
</dbReference>
<gene>
    <name evidence="7" type="ORF">DQQ10_24890</name>
</gene>
<evidence type="ECO:0000256" key="4">
    <source>
        <dbReference type="RuleBase" id="RU361187"/>
    </source>
</evidence>
<feature type="domain" description="Ricin B lectin" evidence="6">
    <location>
        <begin position="359"/>
        <end position="497"/>
    </location>
</feature>
<dbReference type="Pfam" id="PF04616">
    <property type="entry name" value="Glyco_hydro_43"/>
    <property type="match status" value="1"/>
</dbReference>
<dbReference type="GO" id="GO:0005975">
    <property type="term" value="P:carbohydrate metabolic process"/>
    <property type="evidence" value="ECO:0007669"/>
    <property type="project" value="InterPro"/>
</dbReference>
<evidence type="ECO:0000256" key="2">
    <source>
        <dbReference type="ARBA" id="ARBA00022801"/>
    </source>
</evidence>
<dbReference type="Pfam" id="PF14200">
    <property type="entry name" value="RicinB_lectin_2"/>
    <property type="match status" value="2"/>
</dbReference>
<evidence type="ECO:0000259" key="6">
    <source>
        <dbReference type="SMART" id="SM00458"/>
    </source>
</evidence>
<dbReference type="SMART" id="SM00458">
    <property type="entry name" value="RICIN"/>
    <property type="match status" value="1"/>
</dbReference>
<feature type="region of interest" description="Disordered" evidence="5">
    <location>
        <begin position="511"/>
        <end position="534"/>
    </location>
</feature>
<dbReference type="SUPFAM" id="SSF75005">
    <property type="entry name" value="Arabinanase/levansucrase/invertase"/>
    <property type="match status" value="1"/>
</dbReference>
<dbReference type="InterPro" id="IPR006710">
    <property type="entry name" value="Glyco_hydro_43"/>
</dbReference>
<organism evidence="7 8">
    <name type="scientific">Pseudochryseolinea flava</name>
    <dbReference type="NCBI Taxonomy" id="2059302"/>
    <lineage>
        <taxon>Bacteria</taxon>
        <taxon>Pseudomonadati</taxon>
        <taxon>Bacteroidota</taxon>
        <taxon>Cytophagia</taxon>
        <taxon>Cytophagales</taxon>
        <taxon>Fulvivirgaceae</taxon>
        <taxon>Pseudochryseolinea</taxon>
    </lineage>
</organism>
<dbReference type="Gene3D" id="2.80.10.50">
    <property type="match status" value="3"/>
</dbReference>
<dbReference type="InterPro" id="IPR035992">
    <property type="entry name" value="Ricin_B-like_lectins"/>
</dbReference>
<dbReference type="GO" id="GO:0004553">
    <property type="term" value="F:hydrolase activity, hydrolyzing O-glycosyl compounds"/>
    <property type="evidence" value="ECO:0007669"/>
    <property type="project" value="InterPro"/>
</dbReference>
<dbReference type="PANTHER" id="PTHR22925:SF3">
    <property type="entry name" value="GLYCOSYL HYDROLASE FAMILY PROTEIN 43"/>
    <property type="match status" value="1"/>
</dbReference>
<keyword evidence="3 4" id="KW-0326">Glycosidase</keyword>
<dbReference type="PROSITE" id="PS50231">
    <property type="entry name" value="RICIN_B_LECTIN"/>
    <property type="match status" value="1"/>
</dbReference>
<keyword evidence="8" id="KW-1185">Reference proteome</keyword>
<reference evidence="7 8" key="1">
    <citation type="submission" date="2018-06" db="EMBL/GenBank/DDBJ databases">
        <title>Chryseolinea flavus sp. nov., a member of the phylum Bacteroidetes isolated from soil.</title>
        <authorList>
            <person name="Li Y."/>
            <person name="Wang J."/>
        </authorList>
    </citation>
    <scope>NUCLEOTIDE SEQUENCE [LARGE SCALE GENOMIC DNA]</scope>
    <source>
        <strain evidence="7 8">SDU1-6</strain>
    </source>
</reference>
<comment type="similarity">
    <text evidence="1 4">Belongs to the glycosyl hydrolase 43 family.</text>
</comment>
<accession>A0A364XV96</accession>
<dbReference type="Proteomes" id="UP000251889">
    <property type="component" value="Unassembled WGS sequence"/>
</dbReference>
<sequence length="534" mass="58843">MTTTRPSMLLVEQRVVKSMRRFSVVLFVLLFAWCSSSKINAQTVFYPGGDWYDTNGNLVQAVEGGIMKVGSLYYLWGMDRSQNNYTFRGVNLYSSPDLKTWTFVNTILSNASHPDIASGSVVERPKLLHNTETGQFVLWVHYEGWNAYATSEVGYATSSTIGGNYTWQGHFRPLGLDSKDMNVFKDTDGKAYMISSITNNSQVVIMELNASYTGHVREVYRGSGANTSTGFGCEGHALFKSGSMYYLIESMCSGWDTNDNRYYTATSLAGPWTLRGLIAPSGAKTYQSQVTNSFAVTGTSGTTVVFIGDRWSTGNYSMTRLILLPIQISGTTLSLPWYDQWTINTATGLWSNGAAINYSGEFRIVNRNSGKVMDVPGFSTANNALIKQYTWNGGANQRWTIQNLGRGEYRIVNVHSGKSLDNPNSSRTVGTNVQQYDNNGNFAQKWHIVACKGGYYRFVSVNTLGKTLGVSNASQSNSAGIVLSNFNFANDQQWQLVPATAARLATESEEVVASEEKTDTGHTLVPSPVKLKSR</sequence>
<comment type="caution">
    <text evidence="7">The sequence shown here is derived from an EMBL/GenBank/DDBJ whole genome shotgun (WGS) entry which is preliminary data.</text>
</comment>
<dbReference type="EMBL" id="QMFY01000020">
    <property type="protein sequence ID" value="RAV98242.1"/>
    <property type="molecule type" value="Genomic_DNA"/>
</dbReference>
<dbReference type="AlphaFoldDB" id="A0A364XV96"/>
<dbReference type="InterPro" id="IPR023296">
    <property type="entry name" value="Glyco_hydro_beta-prop_sf"/>
</dbReference>
<keyword evidence="2 4" id="KW-0378">Hydrolase</keyword>
<dbReference type="SUPFAM" id="SSF50370">
    <property type="entry name" value="Ricin B-like lectins"/>
    <property type="match status" value="1"/>
</dbReference>
<evidence type="ECO:0000256" key="3">
    <source>
        <dbReference type="ARBA" id="ARBA00023295"/>
    </source>
</evidence>
<dbReference type="Gene3D" id="2.115.10.20">
    <property type="entry name" value="Glycosyl hydrolase domain, family 43"/>
    <property type="match status" value="1"/>
</dbReference>
<proteinExistence type="inferred from homology"/>
<dbReference type="CDD" id="cd00161">
    <property type="entry name" value="beta-trefoil_Ricin-like"/>
    <property type="match status" value="1"/>
</dbReference>
<evidence type="ECO:0000313" key="7">
    <source>
        <dbReference type="EMBL" id="RAV98242.1"/>
    </source>
</evidence>
<evidence type="ECO:0000256" key="5">
    <source>
        <dbReference type="SAM" id="MobiDB-lite"/>
    </source>
</evidence>
<dbReference type="PANTHER" id="PTHR22925">
    <property type="entry name" value="GLYCOSYL HYDROLASE 43 FAMILY MEMBER"/>
    <property type="match status" value="1"/>
</dbReference>